<dbReference type="PANTHER" id="PTHR31890">
    <property type="entry name" value="PLANT INVERTASE/PECTIN METHYLESTERASE INHIBITOR SUPERFAMILY PROTEIN"/>
    <property type="match status" value="1"/>
</dbReference>
<dbReference type="EMBL" id="JAMSHJ010000001">
    <property type="protein sequence ID" value="KAI5444040.1"/>
    <property type="molecule type" value="Genomic_DNA"/>
</dbReference>
<keyword evidence="1" id="KW-0732">Signal</keyword>
<organism evidence="2 3">
    <name type="scientific">Pisum sativum</name>
    <name type="common">Garden pea</name>
    <name type="synonym">Lathyrus oleraceus</name>
    <dbReference type="NCBI Taxonomy" id="3888"/>
    <lineage>
        <taxon>Eukaryota</taxon>
        <taxon>Viridiplantae</taxon>
        <taxon>Streptophyta</taxon>
        <taxon>Embryophyta</taxon>
        <taxon>Tracheophyta</taxon>
        <taxon>Spermatophyta</taxon>
        <taxon>Magnoliopsida</taxon>
        <taxon>eudicotyledons</taxon>
        <taxon>Gunneridae</taxon>
        <taxon>Pentapetalae</taxon>
        <taxon>rosids</taxon>
        <taxon>fabids</taxon>
        <taxon>Fabales</taxon>
        <taxon>Fabaceae</taxon>
        <taxon>Papilionoideae</taxon>
        <taxon>50 kb inversion clade</taxon>
        <taxon>NPAAA clade</taxon>
        <taxon>Hologalegina</taxon>
        <taxon>IRL clade</taxon>
        <taxon>Fabeae</taxon>
        <taxon>Lathyrus</taxon>
    </lineage>
</organism>
<name>A0A9D5BI35_PEA</name>
<dbReference type="InterPro" id="IPR006501">
    <property type="entry name" value="Pectinesterase_inhib_dom"/>
</dbReference>
<sequence>MKSTILSSYFFLSVIFFAVVPVLSEPLYVSLCASTSQDANVCLMLLKSDSRVTSATNYDELSKYILELAVKDSMLAQNYIVNQASIHPSDEAIRQCAQYFYPRAIELFKNALSKFQKDPQGAKNDIQGSGFESGLCVKALQEEGKKDPSIQLRNNQIFVLSEVAFLSVNHLT</sequence>
<dbReference type="Gramene" id="Psat1g101000.1">
    <property type="protein sequence ID" value="Psat1g101000.1.cds1"/>
    <property type="gene ID" value="Psat1g101000"/>
</dbReference>
<dbReference type="GO" id="GO:0004857">
    <property type="term" value="F:enzyme inhibitor activity"/>
    <property type="evidence" value="ECO:0007669"/>
    <property type="project" value="InterPro"/>
</dbReference>
<evidence type="ECO:0000313" key="3">
    <source>
        <dbReference type="Proteomes" id="UP001058974"/>
    </source>
</evidence>
<dbReference type="Gene3D" id="1.20.140.40">
    <property type="entry name" value="Invertase/pectin methylesterase inhibitor family protein"/>
    <property type="match status" value="1"/>
</dbReference>
<dbReference type="InterPro" id="IPR035513">
    <property type="entry name" value="Invertase/methylesterase_inhib"/>
</dbReference>
<dbReference type="Proteomes" id="UP001058974">
    <property type="component" value="Chromosome 1"/>
</dbReference>
<dbReference type="SUPFAM" id="SSF101148">
    <property type="entry name" value="Plant invertase/pectin methylesterase inhibitor"/>
    <property type="match status" value="1"/>
</dbReference>
<feature type="chain" id="PRO_5038801110" description="Pectinesterase inhibitor domain-containing protein" evidence="1">
    <location>
        <begin position="25"/>
        <end position="172"/>
    </location>
</feature>
<feature type="signal peptide" evidence="1">
    <location>
        <begin position="1"/>
        <end position="24"/>
    </location>
</feature>
<evidence type="ECO:0008006" key="4">
    <source>
        <dbReference type="Google" id="ProtNLM"/>
    </source>
</evidence>
<evidence type="ECO:0000256" key="1">
    <source>
        <dbReference type="SAM" id="SignalP"/>
    </source>
</evidence>
<comment type="caution">
    <text evidence="2">The sequence shown here is derived from an EMBL/GenBank/DDBJ whole genome shotgun (WGS) entry which is preliminary data.</text>
</comment>
<dbReference type="NCBIfam" id="TIGR01614">
    <property type="entry name" value="PME_inhib"/>
    <property type="match status" value="1"/>
</dbReference>
<keyword evidence="3" id="KW-1185">Reference proteome</keyword>
<accession>A0A9D5BI35</accession>
<reference evidence="2 3" key="1">
    <citation type="journal article" date="2022" name="Nat. Genet.">
        <title>Improved pea reference genome and pan-genome highlight genomic features and evolutionary characteristics.</title>
        <authorList>
            <person name="Yang T."/>
            <person name="Liu R."/>
            <person name="Luo Y."/>
            <person name="Hu S."/>
            <person name="Wang D."/>
            <person name="Wang C."/>
            <person name="Pandey M.K."/>
            <person name="Ge S."/>
            <person name="Xu Q."/>
            <person name="Li N."/>
            <person name="Li G."/>
            <person name="Huang Y."/>
            <person name="Saxena R.K."/>
            <person name="Ji Y."/>
            <person name="Li M."/>
            <person name="Yan X."/>
            <person name="He Y."/>
            <person name="Liu Y."/>
            <person name="Wang X."/>
            <person name="Xiang C."/>
            <person name="Varshney R.K."/>
            <person name="Ding H."/>
            <person name="Gao S."/>
            <person name="Zong X."/>
        </authorList>
    </citation>
    <scope>NUCLEOTIDE SEQUENCE [LARGE SCALE GENOMIC DNA]</scope>
    <source>
        <strain evidence="2 3">cv. Zhongwan 6</strain>
    </source>
</reference>
<dbReference type="PANTHER" id="PTHR31890:SF9">
    <property type="entry name" value="PLANT INVERTASE_PECTIN METHYLESTERASE INHIBITOR SUPERFAMILY PROTEIN"/>
    <property type="match status" value="1"/>
</dbReference>
<dbReference type="AlphaFoldDB" id="A0A9D5BI35"/>
<gene>
    <name evidence="2" type="ORF">KIW84_012598</name>
</gene>
<evidence type="ECO:0000313" key="2">
    <source>
        <dbReference type="EMBL" id="KAI5444040.1"/>
    </source>
</evidence>
<dbReference type="Gramene" id="Psat01G0259800-T1">
    <property type="protein sequence ID" value="KAI5444040.1"/>
    <property type="gene ID" value="KIW84_012598"/>
</dbReference>
<protein>
    <recommendedName>
        <fullName evidence="4">Pectinesterase inhibitor domain-containing protein</fullName>
    </recommendedName>
</protein>
<proteinExistence type="predicted"/>
<dbReference type="Gramene" id="PSAT_LOCUS5824_t1">
    <property type="protein sequence ID" value="CAL5185402.1"/>
    <property type="gene ID" value="PSAT_LOCUS5824"/>
</dbReference>